<evidence type="ECO:0000313" key="4">
    <source>
        <dbReference type="Proteomes" id="UP000023152"/>
    </source>
</evidence>
<sequence>MSDSDINLECLNCDDNQHVSPETESVSDANFTMDEYPPIENKQTPQRPKSCTICLTGPPTRNQIVMKWDAVQTFLDIEKPDMSELKEENLQLKRQINALKQKNLRMSSGLQRCDKNANARSKQLQTLISVGTFKKPTKTKKHTFSLRKEEIQSKKYPNTQLLGQLRHEQSIHQSLNQELEELKKEIKILKNDKATLVQKLDESAIPELEKRIIESRNKIMTLEHTIRDKEETMEKTSKEFQEFTVTLTADHEKEIKHQEEQLREMDDDIAYLNTKLKGKEDEINGTEEQLKKQKNRLTSACEKNEDLTNTMNALKQQSEEKKKSIEKTQEELQHKEADLKHLQSCNENYWYLLDELNLQFVEKDENKKMSGRVIEEWKFVWCDIMDKQTDERQRQQTSAISLQAFFHEMDEVVHNLSNELNIVKTHLQQAVDEYEELKKRPKKVAELVIDFPLPDVEIVQEKPQPCEVNAIVVPDTSNTSNEFNVTDQSNIHNISNVIDTPNVLDTPKEPDISKVPDTSNVLDIYKAPDTPRVSEVPEVNDKREPLDTLPVLNASDTPGTFDVSDMPKAINTPKTVGISEISGMPKAVDTPKASDTSKAVDTPKAVDTSKA</sequence>
<keyword evidence="4" id="KW-1185">Reference proteome</keyword>
<dbReference type="OrthoDB" id="10067185at2759"/>
<feature type="coiled-coil region" evidence="1">
    <location>
        <begin position="413"/>
        <end position="440"/>
    </location>
</feature>
<reference evidence="3 4" key="1">
    <citation type="journal article" date="2013" name="Curr. Biol.">
        <title>The Genome of the Foraminiferan Reticulomyxa filosa.</title>
        <authorList>
            <person name="Glockner G."/>
            <person name="Hulsmann N."/>
            <person name="Schleicher M."/>
            <person name="Noegel A.A."/>
            <person name="Eichinger L."/>
            <person name="Gallinger C."/>
            <person name="Pawlowski J."/>
            <person name="Sierra R."/>
            <person name="Euteneuer U."/>
            <person name="Pillet L."/>
            <person name="Moustafa A."/>
            <person name="Platzer M."/>
            <person name="Groth M."/>
            <person name="Szafranski K."/>
            <person name="Schliwa M."/>
        </authorList>
    </citation>
    <scope>NUCLEOTIDE SEQUENCE [LARGE SCALE GENOMIC DNA]</scope>
</reference>
<evidence type="ECO:0000256" key="2">
    <source>
        <dbReference type="SAM" id="MobiDB-lite"/>
    </source>
</evidence>
<dbReference type="EMBL" id="ASPP01013039">
    <property type="protein sequence ID" value="ETO20011.1"/>
    <property type="molecule type" value="Genomic_DNA"/>
</dbReference>
<keyword evidence="1" id="KW-0175">Coiled coil</keyword>
<dbReference type="AlphaFoldDB" id="X6N1S2"/>
<feature type="coiled-coil region" evidence="1">
    <location>
        <begin position="165"/>
        <end position="345"/>
    </location>
</feature>
<accession>X6N1S2</accession>
<evidence type="ECO:0000256" key="1">
    <source>
        <dbReference type="SAM" id="Coils"/>
    </source>
</evidence>
<proteinExistence type="predicted"/>
<feature type="non-terminal residue" evidence="3">
    <location>
        <position position="611"/>
    </location>
</feature>
<name>X6N1S2_RETFI</name>
<dbReference type="OMA" id="FFHEMDE"/>
<dbReference type="Gene3D" id="1.10.287.1490">
    <property type="match status" value="1"/>
</dbReference>
<feature type="region of interest" description="Disordered" evidence="2">
    <location>
        <begin position="532"/>
        <end position="611"/>
    </location>
</feature>
<dbReference type="Proteomes" id="UP000023152">
    <property type="component" value="Unassembled WGS sequence"/>
</dbReference>
<protein>
    <submittedName>
        <fullName evidence="3">Uncharacterized protein</fullName>
    </submittedName>
</protein>
<evidence type="ECO:0000313" key="3">
    <source>
        <dbReference type="EMBL" id="ETO20011.1"/>
    </source>
</evidence>
<gene>
    <name evidence="3" type="ORF">RFI_17206</name>
</gene>
<comment type="caution">
    <text evidence="3">The sequence shown here is derived from an EMBL/GenBank/DDBJ whole genome shotgun (WGS) entry which is preliminary data.</text>
</comment>
<organism evidence="3 4">
    <name type="scientific">Reticulomyxa filosa</name>
    <dbReference type="NCBI Taxonomy" id="46433"/>
    <lineage>
        <taxon>Eukaryota</taxon>
        <taxon>Sar</taxon>
        <taxon>Rhizaria</taxon>
        <taxon>Retaria</taxon>
        <taxon>Foraminifera</taxon>
        <taxon>Monothalamids</taxon>
        <taxon>Reticulomyxidae</taxon>
        <taxon>Reticulomyxa</taxon>
    </lineage>
</organism>